<organism evidence="2 3">
    <name type="scientific">Dreissena polymorpha</name>
    <name type="common">Zebra mussel</name>
    <name type="synonym">Mytilus polymorpha</name>
    <dbReference type="NCBI Taxonomy" id="45954"/>
    <lineage>
        <taxon>Eukaryota</taxon>
        <taxon>Metazoa</taxon>
        <taxon>Spiralia</taxon>
        <taxon>Lophotrochozoa</taxon>
        <taxon>Mollusca</taxon>
        <taxon>Bivalvia</taxon>
        <taxon>Autobranchia</taxon>
        <taxon>Heteroconchia</taxon>
        <taxon>Euheterodonta</taxon>
        <taxon>Imparidentia</taxon>
        <taxon>Neoheterodontei</taxon>
        <taxon>Myida</taxon>
        <taxon>Dreissenoidea</taxon>
        <taxon>Dreissenidae</taxon>
        <taxon>Dreissena</taxon>
    </lineage>
</organism>
<dbReference type="EMBL" id="JAIWYP010000012">
    <property type="protein sequence ID" value="KAH3725439.1"/>
    <property type="molecule type" value="Genomic_DNA"/>
</dbReference>
<protein>
    <submittedName>
        <fullName evidence="2">Uncharacterized protein</fullName>
    </submittedName>
</protein>
<reference evidence="2" key="2">
    <citation type="submission" date="2020-11" db="EMBL/GenBank/DDBJ databases">
        <authorList>
            <person name="McCartney M.A."/>
            <person name="Auch B."/>
            <person name="Kono T."/>
            <person name="Mallez S."/>
            <person name="Becker A."/>
            <person name="Gohl D.M."/>
            <person name="Silverstein K.A.T."/>
            <person name="Koren S."/>
            <person name="Bechman K.B."/>
            <person name="Herman A."/>
            <person name="Abrahante J.E."/>
            <person name="Garbe J."/>
        </authorList>
    </citation>
    <scope>NUCLEOTIDE SEQUENCE</scope>
    <source>
        <strain evidence="2">Duluth1</strain>
        <tissue evidence="2">Whole animal</tissue>
    </source>
</reference>
<reference evidence="2" key="1">
    <citation type="journal article" date="2019" name="bioRxiv">
        <title>The Genome of the Zebra Mussel, Dreissena polymorpha: A Resource for Invasive Species Research.</title>
        <authorList>
            <person name="McCartney M.A."/>
            <person name="Auch B."/>
            <person name="Kono T."/>
            <person name="Mallez S."/>
            <person name="Zhang Y."/>
            <person name="Obille A."/>
            <person name="Becker A."/>
            <person name="Abrahante J.E."/>
            <person name="Garbe J."/>
            <person name="Badalamenti J.P."/>
            <person name="Herman A."/>
            <person name="Mangelson H."/>
            <person name="Liachko I."/>
            <person name="Sullivan S."/>
            <person name="Sone E.D."/>
            <person name="Koren S."/>
            <person name="Silverstein K.A.T."/>
            <person name="Beckman K.B."/>
            <person name="Gohl D.M."/>
        </authorList>
    </citation>
    <scope>NUCLEOTIDE SEQUENCE</scope>
    <source>
        <strain evidence="2">Duluth1</strain>
        <tissue evidence="2">Whole animal</tissue>
    </source>
</reference>
<evidence type="ECO:0000256" key="1">
    <source>
        <dbReference type="SAM" id="MobiDB-lite"/>
    </source>
</evidence>
<keyword evidence="3" id="KW-1185">Reference proteome</keyword>
<accession>A0A9D4HN58</accession>
<proteinExistence type="predicted"/>
<feature type="region of interest" description="Disordered" evidence="1">
    <location>
        <begin position="1"/>
        <end position="98"/>
    </location>
</feature>
<dbReference type="Proteomes" id="UP000828390">
    <property type="component" value="Unassembled WGS sequence"/>
</dbReference>
<gene>
    <name evidence="2" type="ORF">DPMN_051281</name>
</gene>
<comment type="caution">
    <text evidence="2">The sequence shown here is derived from an EMBL/GenBank/DDBJ whole genome shotgun (WGS) entry which is preliminary data.</text>
</comment>
<feature type="compositionally biased region" description="Basic and acidic residues" evidence="1">
    <location>
        <begin position="80"/>
        <end position="91"/>
    </location>
</feature>
<sequence>MSWAKLVGASKGASSNDPAPPHPSGSQSPSSARRDSVMGEGTMKGLLKKVSKQAEQGDAKSTPNENAWRSLKRMSVSVERSSDRLTDKRLSDGSVGSSPGFADLAKAALLNDQNEGVPNDRAARKMSSAFKKLGKAHMGLASIFA</sequence>
<name>A0A9D4HN58_DREPO</name>
<dbReference type="AlphaFoldDB" id="A0A9D4HN58"/>
<evidence type="ECO:0000313" key="3">
    <source>
        <dbReference type="Proteomes" id="UP000828390"/>
    </source>
</evidence>
<evidence type="ECO:0000313" key="2">
    <source>
        <dbReference type="EMBL" id="KAH3725439.1"/>
    </source>
</evidence>